<evidence type="ECO:0000256" key="5">
    <source>
        <dbReference type="ARBA" id="ARBA00022856"/>
    </source>
</evidence>
<keyword evidence="3" id="KW-0813">Transport</keyword>
<feature type="transmembrane region" description="Helical" evidence="10">
    <location>
        <begin position="742"/>
        <end position="760"/>
    </location>
</feature>
<dbReference type="InterPro" id="IPR004813">
    <property type="entry name" value="OPT"/>
</dbReference>
<keyword evidence="5" id="KW-0571">Peptide transport</keyword>
<dbReference type="NCBIfam" id="TIGR00727">
    <property type="entry name" value="ISP4_OPT"/>
    <property type="match status" value="1"/>
</dbReference>
<dbReference type="EMBL" id="LFRF01000026">
    <property type="protein sequence ID" value="KND88336.1"/>
    <property type="molecule type" value="Genomic_DNA"/>
</dbReference>
<feature type="transmembrane region" description="Helical" evidence="10">
    <location>
        <begin position="180"/>
        <end position="200"/>
    </location>
</feature>
<evidence type="ECO:0000256" key="4">
    <source>
        <dbReference type="ARBA" id="ARBA00022692"/>
    </source>
</evidence>
<feature type="transmembrane region" description="Helical" evidence="10">
    <location>
        <begin position="815"/>
        <end position="832"/>
    </location>
</feature>
<accession>A0A0L0N2S9</accession>
<evidence type="ECO:0000313" key="11">
    <source>
        <dbReference type="EMBL" id="KND88336.1"/>
    </source>
</evidence>
<dbReference type="InterPro" id="IPR004648">
    <property type="entry name" value="Oligpept_transpt"/>
</dbReference>
<feature type="transmembrane region" description="Helical" evidence="10">
    <location>
        <begin position="505"/>
        <end position="523"/>
    </location>
</feature>
<keyword evidence="6" id="KW-0653">Protein transport</keyword>
<dbReference type="AlphaFoldDB" id="A0A0L0N2S9"/>
<feature type="compositionally biased region" description="Basic and acidic residues" evidence="9">
    <location>
        <begin position="1"/>
        <end position="11"/>
    </location>
</feature>
<feature type="transmembrane region" description="Helical" evidence="10">
    <location>
        <begin position="678"/>
        <end position="696"/>
    </location>
</feature>
<dbReference type="PANTHER" id="PTHR22601">
    <property type="entry name" value="ISP4 LIKE PROTEIN"/>
    <property type="match status" value="1"/>
</dbReference>
<feature type="transmembrane region" description="Helical" evidence="10">
    <location>
        <begin position="432"/>
        <end position="452"/>
    </location>
</feature>
<dbReference type="GO" id="GO:0035673">
    <property type="term" value="F:oligopeptide transmembrane transporter activity"/>
    <property type="evidence" value="ECO:0007669"/>
    <property type="project" value="InterPro"/>
</dbReference>
<comment type="subcellular location">
    <subcellularLocation>
        <location evidence="1">Membrane</location>
        <topology evidence="1">Multi-pass membrane protein</topology>
    </subcellularLocation>
</comment>
<feature type="transmembrane region" description="Helical" evidence="10">
    <location>
        <begin position="353"/>
        <end position="371"/>
    </location>
</feature>
<comment type="similarity">
    <text evidence="2">Belongs to the oligopeptide OPT transporter family.</text>
</comment>
<dbReference type="GO" id="GO:0015031">
    <property type="term" value="P:protein transport"/>
    <property type="evidence" value="ECO:0007669"/>
    <property type="project" value="UniProtKB-KW"/>
</dbReference>
<comment type="caution">
    <text evidence="11">The sequence shown here is derived from an EMBL/GenBank/DDBJ whole genome shotgun (WGS) entry which is preliminary data.</text>
</comment>
<evidence type="ECO:0000256" key="3">
    <source>
        <dbReference type="ARBA" id="ARBA00022448"/>
    </source>
</evidence>
<evidence type="ECO:0000256" key="8">
    <source>
        <dbReference type="ARBA" id="ARBA00023136"/>
    </source>
</evidence>
<protein>
    <submittedName>
        <fullName evidence="11">Oligopeptide transporter 2</fullName>
    </submittedName>
</protein>
<name>A0A0L0N2S9_TOLOC</name>
<feature type="transmembrane region" description="Helical" evidence="10">
    <location>
        <begin position="254"/>
        <end position="274"/>
    </location>
</feature>
<keyword evidence="8 10" id="KW-0472">Membrane</keyword>
<dbReference type="NCBIfam" id="TIGR00728">
    <property type="entry name" value="OPT_sfam"/>
    <property type="match status" value="1"/>
</dbReference>
<feature type="transmembrane region" description="Helical" evidence="10">
    <location>
        <begin position="590"/>
        <end position="612"/>
    </location>
</feature>
<dbReference type="Proteomes" id="UP000036947">
    <property type="component" value="Unassembled WGS sequence"/>
</dbReference>
<dbReference type="Pfam" id="PF03169">
    <property type="entry name" value="OPT"/>
    <property type="match status" value="1"/>
</dbReference>
<reference evidence="11 12" key="1">
    <citation type="journal article" date="2015" name="BMC Genomics">
        <title>The genome of the truffle-parasite Tolypocladium ophioglossoides and the evolution of antifungal peptaibiotics.</title>
        <authorList>
            <person name="Quandt C.A."/>
            <person name="Bushley K.E."/>
            <person name="Spatafora J.W."/>
        </authorList>
    </citation>
    <scope>NUCLEOTIDE SEQUENCE [LARGE SCALE GENOMIC DNA]</scope>
    <source>
        <strain evidence="11 12">CBS 100239</strain>
    </source>
</reference>
<evidence type="ECO:0000313" key="12">
    <source>
        <dbReference type="Proteomes" id="UP000036947"/>
    </source>
</evidence>
<evidence type="ECO:0000256" key="1">
    <source>
        <dbReference type="ARBA" id="ARBA00004141"/>
    </source>
</evidence>
<feature type="transmembrane region" description="Helical" evidence="10">
    <location>
        <begin position="564"/>
        <end position="584"/>
    </location>
</feature>
<feature type="compositionally biased region" description="Basic and acidic residues" evidence="9">
    <location>
        <begin position="25"/>
        <end position="39"/>
    </location>
</feature>
<evidence type="ECO:0000256" key="7">
    <source>
        <dbReference type="ARBA" id="ARBA00022989"/>
    </source>
</evidence>
<evidence type="ECO:0000256" key="6">
    <source>
        <dbReference type="ARBA" id="ARBA00022927"/>
    </source>
</evidence>
<feature type="transmembrane region" description="Helical" evidence="10">
    <location>
        <begin position="313"/>
        <end position="332"/>
    </location>
</feature>
<gene>
    <name evidence="11" type="ORF">TOPH_06939</name>
</gene>
<proteinExistence type="inferred from homology"/>
<keyword evidence="12" id="KW-1185">Reference proteome</keyword>
<sequence>MGRTSESDIRRVARPGTDDADAAAGDEKNAAREKREADRIEAARDVDAIVDAVRQGQTMTPEMRSKVAEHYAGVAEDDNVAPRDDVTAILERIVVMDDEEAVDILVEAIALHKDDPNFPHQTMARIRRLVQGAKLADIDAADWGFQVRIEAAMIKYHSPYPEVRSVTDPYDDPSIPVETLRAYVLGIVFMAGATAINTFFSPRQPAISLGSNVMQLLVAPCGLFLAKVLPDWGVTIRGTRHSLNPGPWSYKEQMFATILFTVANSAGGTYYMYLVQKLPQYLDQKWVSFGYEIVLALAVQFFGFGFAGLLRRFVVFPVTAIWPKVLPILALNRALVRPEPKGEVVNGWRMTRYRFFMLAFGAMFLYFWIPNTLFTALHAFNWMTWIAPENFALGMVTGFYGGMGYNPLATFDWNVAGSGYLVTPWWSAIQQYGARVLSGLIIIGMYWGNYYWSAYTPINSNEAFNNKGGIYNVTVVSNGHGGIDLDAYKEYGPPYFSGANVFGQGAWFAWYPLTLFYVSIKFWDSLKKSGKEMWRSIRYRTSIWEGNVDAHSRMMKEYKEVPDWWFFAILIVSMAFGIAALKAWPTETPWWIELTVIALSAVFLIPSAILYAGANISMGFNVLFQLLAGVWFAGNAEAQIIVTAFGSNFNSQADTYISDQKIAHYAKLPPRAIFRGQMLAALLNTFIFIGMLNWMVDNFDNGTLCKWNNANHFVCTDAVLVFASAVEYGAFGVKNMFKLYPILPWCFLMGTVIGISWGLIQRYGPSVRETARSRWSEARFATWNRYLFHPLGMLNVMDPAVTWAGALNWTGGNNLSYATNGIYISFIFMYWIKRRYNAWWEKYNYILEAGFDVGVAISAIIQTLALSFGAHVTIQWWGNTVSTAGFDFKSYNQNATLLPIPDVGYFGVPPGQYPMDF</sequence>
<evidence type="ECO:0000256" key="9">
    <source>
        <dbReference type="SAM" id="MobiDB-lite"/>
    </source>
</evidence>
<feature type="transmembrane region" description="Helical" evidence="10">
    <location>
        <begin position="711"/>
        <end position="730"/>
    </location>
</feature>
<evidence type="ECO:0000256" key="2">
    <source>
        <dbReference type="ARBA" id="ARBA00008807"/>
    </source>
</evidence>
<evidence type="ECO:0000256" key="10">
    <source>
        <dbReference type="SAM" id="Phobius"/>
    </source>
</evidence>
<keyword evidence="4 10" id="KW-0812">Transmembrane</keyword>
<dbReference type="OrthoDB" id="9986677at2759"/>
<feature type="transmembrane region" description="Helical" evidence="10">
    <location>
        <begin position="286"/>
        <end position="307"/>
    </location>
</feature>
<feature type="region of interest" description="Disordered" evidence="9">
    <location>
        <begin position="1"/>
        <end position="39"/>
    </location>
</feature>
<dbReference type="GO" id="GO:0016020">
    <property type="term" value="C:membrane"/>
    <property type="evidence" value="ECO:0007669"/>
    <property type="project" value="UniProtKB-SubCell"/>
</dbReference>
<organism evidence="11 12">
    <name type="scientific">Tolypocladium ophioglossoides (strain CBS 100239)</name>
    <name type="common">Snaketongue truffleclub</name>
    <name type="synonym">Elaphocordyceps ophioglossoides</name>
    <dbReference type="NCBI Taxonomy" id="1163406"/>
    <lineage>
        <taxon>Eukaryota</taxon>
        <taxon>Fungi</taxon>
        <taxon>Dikarya</taxon>
        <taxon>Ascomycota</taxon>
        <taxon>Pezizomycotina</taxon>
        <taxon>Sordariomycetes</taxon>
        <taxon>Hypocreomycetidae</taxon>
        <taxon>Hypocreales</taxon>
        <taxon>Ophiocordycipitaceae</taxon>
        <taxon>Tolypocladium</taxon>
    </lineage>
</organism>
<keyword evidence="7 10" id="KW-1133">Transmembrane helix</keyword>